<keyword evidence="2" id="KW-1185">Reference proteome</keyword>
<organism evidence="1 2">
    <name type="scientific">Mucilaginibacter gotjawali</name>
    <dbReference type="NCBI Taxonomy" id="1550579"/>
    <lineage>
        <taxon>Bacteria</taxon>
        <taxon>Pseudomonadati</taxon>
        <taxon>Bacteroidota</taxon>
        <taxon>Sphingobacteriia</taxon>
        <taxon>Sphingobacteriales</taxon>
        <taxon>Sphingobacteriaceae</taxon>
        <taxon>Mucilaginibacter</taxon>
    </lineage>
</organism>
<proteinExistence type="predicted"/>
<reference evidence="1 2" key="1">
    <citation type="submission" date="2015-12" db="EMBL/GenBank/DDBJ databases">
        <title>Genome sequence of Mucilaginibacter gotjawali.</title>
        <authorList>
            <person name="Lee J.S."/>
            <person name="Lee K.C."/>
            <person name="Kim K.K."/>
            <person name="Lee B.W."/>
        </authorList>
    </citation>
    <scope>NUCLEOTIDE SEQUENCE [LARGE SCALE GENOMIC DNA]</scope>
    <source>
        <strain evidence="1 2">SA3-7</strain>
    </source>
</reference>
<dbReference type="EMBL" id="AP017313">
    <property type="protein sequence ID" value="BAU51985.1"/>
    <property type="molecule type" value="Genomic_DNA"/>
</dbReference>
<protein>
    <submittedName>
        <fullName evidence="1">Uncharacterized protein</fullName>
    </submittedName>
</protein>
<dbReference type="AlphaFoldDB" id="A0A125T1X0"/>
<accession>A0A125T1X0</accession>
<dbReference type="Proteomes" id="UP000218263">
    <property type="component" value="Chromosome"/>
</dbReference>
<dbReference type="KEGG" id="mgot:MgSA37_00135"/>
<evidence type="ECO:0000313" key="2">
    <source>
        <dbReference type="Proteomes" id="UP000218263"/>
    </source>
</evidence>
<sequence length="106" mass="12619">MKITIFGGLLVAALAITSIANAQTHIPHINRVQKKQEHRITMDVRHGKISRMQAYHLRMEERRLNKEKRMAMADGRVTRGERRHLRLEERRINHNIRRAEHRDRVS</sequence>
<gene>
    <name evidence="1" type="ORF">MgSA37_00135</name>
</gene>
<dbReference type="OrthoDB" id="886826at2"/>
<dbReference type="RefSeq" id="WP_096349355.1">
    <property type="nucleotide sequence ID" value="NZ_AP017313.1"/>
</dbReference>
<name>A0A125T1X0_9SPHI</name>
<evidence type="ECO:0000313" key="1">
    <source>
        <dbReference type="EMBL" id="BAU51985.1"/>
    </source>
</evidence>